<dbReference type="GO" id="GO:0006751">
    <property type="term" value="P:glutathione catabolic process"/>
    <property type="evidence" value="ECO:0007669"/>
    <property type="project" value="InterPro"/>
</dbReference>
<feature type="binding site" evidence="2">
    <location>
        <begin position="86"/>
        <end position="87"/>
    </location>
    <ligand>
        <name>L-glutamate</name>
        <dbReference type="ChEBI" id="CHEBI:29985"/>
    </ligand>
</feature>
<dbReference type="PANTHER" id="PTHR11686:SF9">
    <property type="entry name" value="RE13973P"/>
    <property type="match status" value="1"/>
</dbReference>
<dbReference type="AlphaFoldDB" id="A0A8S4Q3X5"/>
<dbReference type="GO" id="GO:0036374">
    <property type="term" value="F:glutathione hydrolase activity"/>
    <property type="evidence" value="ECO:0007669"/>
    <property type="project" value="InterPro"/>
</dbReference>
<comment type="caution">
    <text evidence="3">The sequence shown here is derived from an EMBL/GenBank/DDBJ whole genome shotgun (WGS) entry which is preliminary data.</text>
</comment>
<evidence type="ECO:0000313" key="4">
    <source>
        <dbReference type="Proteomes" id="UP000749559"/>
    </source>
</evidence>
<reference evidence="3" key="1">
    <citation type="submission" date="2022-03" db="EMBL/GenBank/DDBJ databases">
        <authorList>
            <person name="Martin C."/>
        </authorList>
    </citation>
    <scope>NUCLEOTIDE SEQUENCE</scope>
</reference>
<sequence>NVEYYGPEFGNIKDSGTSHLSVLGPDGLAVSITSTINLLFGAYWGKSTGIIYNNNMNDFSIPNTINYFGLPASPANFIQPKKRPLSSMNPTIITDSGGDVVSIIGSSGGSKITTATAYNIIRNLWFG</sequence>
<feature type="active site" description="Nucleophile" evidence="1">
    <location>
        <position position="17"/>
    </location>
</feature>
<dbReference type="OrthoDB" id="1081007at2759"/>
<protein>
    <submittedName>
        <fullName evidence="3">Uncharacterized protein</fullName>
    </submittedName>
</protein>
<dbReference type="Proteomes" id="UP000749559">
    <property type="component" value="Unassembled WGS sequence"/>
</dbReference>
<dbReference type="InterPro" id="IPR029055">
    <property type="entry name" value="Ntn_hydrolases_N"/>
</dbReference>
<dbReference type="SUPFAM" id="SSF56235">
    <property type="entry name" value="N-terminal nucleophile aminohydrolases (Ntn hydrolases)"/>
    <property type="match status" value="1"/>
</dbReference>
<dbReference type="Pfam" id="PF01019">
    <property type="entry name" value="G_glu_transpept"/>
    <property type="match status" value="1"/>
</dbReference>
<feature type="non-terminal residue" evidence="3">
    <location>
        <position position="127"/>
    </location>
</feature>
<feature type="binding site" evidence="2">
    <location>
        <begin position="35"/>
        <end position="37"/>
    </location>
    <ligand>
        <name>L-glutamate</name>
        <dbReference type="ChEBI" id="CHEBI:29985"/>
    </ligand>
</feature>
<evidence type="ECO:0000256" key="1">
    <source>
        <dbReference type="PIRSR" id="PIRSR600101-1"/>
    </source>
</evidence>
<keyword evidence="4" id="KW-1185">Reference proteome</keyword>
<dbReference type="GO" id="GO:0005886">
    <property type="term" value="C:plasma membrane"/>
    <property type="evidence" value="ECO:0007669"/>
    <property type="project" value="TreeGrafter"/>
</dbReference>
<dbReference type="InterPro" id="IPR043137">
    <property type="entry name" value="GGT_ssub_C"/>
</dbReference>
<feature type="binding site" evidence="2">
    <location>
        <position position="109"/>
    </location>
    <ligand>
        <name>L-glutamate</name>
        <dbReference type="ChEBI" id="CHEBI:29985"/>
    </ligand>
</feature>
<accession>A0A8S4Q3X5</accession>
<organism evidence="3 4">
    <name type="scientific">Owenia fusiformis</name>
    <name type="common">Polychaete worm</name>
    <dbReference type="NCBI Taxonomy" id="6347"/>
    <lineage>
        <taxon>Eukaryota</taxon>
        <taxon>Metazoa</taxon>
        <taxon>Spiralia</taxon>
        <taxon>Lophotrochozoa</taxon>
        <taxon>Annelida</taxon>
        <taxon>Polychaeta</taxon>
        <taxon>Sedentaria</taxon>
        <taxon>Canalipalpata</taxon>
        <taxon>Sabellida</taxon>
        <taxon>Oweniida</taxon>
        <taxon>Oweniidae</taxon>
        <taxon>Owenia</taxon>
    </lineage>
</organism>
<evidence type="ECO:0000256" key="2">
    <source>
        <dbReference type="PIRSR" id="PIRSR600101-2"/>
    </source>
</evidence>
<feature type="binding site" evidence="2">
    <location>
        <position position="58"/>
    </location>
    <ligand>
        <name>L-glutamate</name>
        <dbReference type="ChEBI" id="CHEBI:29985"/>
    </ligand>
</feature>
<dbReference type="PANTHER" id="PTHR11686">
    <property type="entry name" value="GAMMA GLUTAMYL TRANSPEPTIDASE"/>
    <property type="match status" value="1"/>
</dbReference>
<proteinExistence type="predicted"/>
<dbReference type="InterPro" id="IPR000101">
    <property type="entry name" value="GGT_peptidase"/>
</dbReference>
<name>A0A8S4Q3X5_OWEFU</name>
<gene>
    <name evidence="3" type="ORF">OFUS_LOCUS24477</name>
</gene>
<evidence type="ECO:0000313" key="3">
    <source>
        <dbReference type="EMBL" id="CAH1800618.1"/>
    </source>
</evidence>
<dbReference type="EMBL" id="CAIIXF020000012">
    <property type="protein sequence ID" value="CAH1800618.1"/>
    <property type="molecule type" value="Genomic_DNA"/>
</dbReference>
<dbReference type="Gene3D" id="3.60.20.40">
    <property type="match status" value="1"/>
</dbReference>
<dbReference type="PRINTS" id="PR01210">
    <property type="entry name" value="GGTRANSPTASE"/>
</dbReference>
<feature type="non-terminal residue" evidence="3">
    <location>
        <position position="1"/>
    </location>
</feature>